<evidence type="ECO:0000313" key="1">
    <source>
        <dbReference type="EMBL" id="RJL34661.1"/>
    </source>
</evidence>
<name>A0A3A4B8X6_9ACTN</name>
<dbReference type="Pfam" id="PF14520">
    <property type="entry name" value="HHH_5"/>
    <property type="match status" value="1"/>
</dbReference>
<dbReference type="RefSeq" id="WP_119925960.1">
    <property type="nucleotide sequence ID" value="NZ_QZEY01000002.1"/>
</dbReference>
<protein>
    <submittedName>
        <fullName evidence="1">DNA-binding protein</fullName>
    </submittedName>
</protein>
<reference evidence="1 2" key="1">
    <citation type="submission" date="2018-09" db="EMBL/GenBank/DDBJ databases">
        <title>YIM 75507 draft genome.</title>
        <authorList>
            <person name="Tang S."/>
            <person name="Feng Y."/>
        </authorList>
    </citation>
    <scope>NUCLEOTIDE SEQUENCE [LARGE SCALE GENOMIC DNA]</scope>
    <source>
        <strain evidence="1 2">YIM 75507</strain>
    </source>
</reference>
<comment type="caution">
    <text evidence="1">The sequence shown here is derived from an EMBL/GenBank/DDBJ whole genome shotgun (WGS) entry which is preliminary data.</text>
</comment>
<sequence length="71" mass="7488">MGGNDVAEEGAWPDGMGAPARGALIAAGYTRFEELAGADPRELLRIHGVGPKALRRLREALAEKGLRFAGE</sequence>
<accession>A0A3A4B8X6</accession>
<keyword evidence="1" id="KW-0238">DNA-binding</keyword>
<organism evidence="1 2">
    <name type="scientific">Bailinhaonella thermotolerans</name>
    <dbReference type="NCBI Taxonomy" id="1070861"/>
    <lineage>
        <taxon>Bacteria</taxon>
        <taxon>Bacillati</taxon>
        <taxon>Actinomycetota</taxon>
        <taxon>Actinomycetes</taxon>
        <taxon>Streptosporangiales</taxon>
        <taxon>Streptosporangiaceae</taxon>
        <taxon>Bailinhaonella</taxon>
    </lineage>
</organism>
<dbReference type="EMBL" id="QZEY01000002">
    <property type="protein sequence ID" value="RJL34661.1"/>
    <property type="molecule type" value="Genomic_DNA"/>
</dbReference>
<dbReference type="GO" id="GO:0003677">
    <property type="term" value="F:DNA binding"/>
    <property type="evidence" value="ECO:0007669"/>
    <property type="project" value="UniProtKB-KW"/>
</dbReference>
<proteinExistence type="predicted"/>
<gene>
    <name evidence="1" type="ORF">D5H75_07950</name>
</gene>
<dbReference type="SUPFAM" id="SSF47789">
    <property type="entry name" value="C-terminal domain of RNA polymerase alpha subunit"/>
    <property type="match status" value="1"/>
</dbReference>
<dbReference type="OrthoDB" id="7950977at2"/>
<keyword evidence="2" id="KW-1185">Reference proteome</keyword>
<dbReference type="Gene3D" id="1.10.150.20">
    <property type="entry name" value="5' to 3' exonuclease, C-terminal subdomain"/>
    <property type="match status" value="1"/>
</dbReference>
<evidence type="ECO:0000313" key="2">
    <source>
        <dbReference type="Proteomes" id="UP000265768"/>
    </source>
</evidence>
<dbReference type="Proteomes" id="UP000265768">
    <property type="component" value="Unassembled WGS sequence"/>
</dbReference>
<dbReference type="AlphaFoldDB" id="A0A3A4B8X6"/>